<gene>
    <name evidence="1" type="ORF">GII30_22720</name>
</gene>
<dbReference type="EMBL" id="CP045810">
    <property type="protein sequence ID" value="QHN41594.1"/>
    <property type="molecule type" value="Genomic_DNA"/>
</dbReference>
<organism evidence="1">
    <name type="scientific">Gordonia amarae</name>
    <dbReference type="NCBI Taxonomy" id="36821"/>
    <lineage>
        <taxon>Bacteria</taxon>
        <taxon>Bacillati</taxon>
        <taxon>Actinomycetota</taxon>
        <taxon>Actinomycetes</taxon>
        <taxon>Mycobacteriales</taxon>
        <taxon>Gordoniaceae</taxon>
        <taxon>Gordonia</taxon>
    </lineage>
</organism>
<name>A0A857LUG0_9ACTN</name>
<dbReference type="RefSeq" id="WP_050942596.1">
    <property type="nucleotide sequence ID" value="NZ_CP045804.1"/>
</dbReference>
<protein>
    <submittedName>
        <fullName evidence="1">Uncharacterized protein</fullName>
    </submittedName>
</protein>
<accession>A0A857LUG0</accession>
<reference evidence="1" key="1">
    <citation type="journal article" date="2021" name="Nat. Microbiol.">
        <title>Cocultivation of an ultrasmall environmental parasitic bacterium with lytic ability against bacteria associated with wastewater foams.</title>
        <authorList>
            <person name="Batinovic S."/>
            <person name="Rose J.J.A."/>
            <person name="Ratcliffe J."/>
            <person name="Seviour R.J."/>
            <person name="Petrovski S."/>
        </authorList>
    </citation>
    <scope>NUCLEOTIDE SEQUENCE</scope>
    <source>
        <strain evidence="1">CON44</strain>
    </source>
</reference>
<sequence>MSTLTMQDIATLARVSRPAVSQWRKRTTVRGEAMPFPAVVERVDGVERFDQADVVDWLRRTGRGNNQAEQALDAAAFTAPDETHFDDVVTLLALYALSGADFVSMSHGELVETARAADPDDEVLLREVRRLTVSAGVLGYIDDLVGASFGPADALARLESSRVGRTLGLRDLTGDAIDVMRTVVGAARTHVGGDGVPLVPAGDPLLALSVAEPDTSLVVHAGDAAARDLKRRALVLGVDVDSVAYGPTVTVSSLVGLSGREALDGLDDVMLDLAPGSVAVVLGPARELTDHLAGPLHTRRLQTLGVGNLVAALRLPRGLWREAHRQCLGAWVCLGGANAAEVATVDLAADGQSEDLAADIAAALEDCSGYDGLSGSRRAYRYVRSRELQRIRTSATLVPRGTSAPRLLTDDPSHHTDRVHAATLVTSASLPPFDVPVGLSPGRFRLQRYSFHELCERGLIRVYSGSRFNTDHHDPAGTVPVLPDRTLTFDPFDAAQLYPKARRTDPGDIVFLEKPTPQAWIDTHGGSLVASPAKLLRIGPDAAFGPHLLATAVNTLAEPGSEWQTWSIPNLNDDDAHHLETVLAQVDAYRREAEAKVRAAHNLATALIDGVAAGAVTLDTADTTSGIEVTTHTA</sequence>
<evidence type="ECO:0000313" key="1">
    <source>
        <dbReference type="EMBL" id="QHN41594.1"/>
    </source>
</evidence>
<proteinExistence type="predicted"/>
<dbReference type="AlphaFoldDB" id="A0A857LUG0"/>